<dbReference type="InterPro" id="IPR032466">
    <property type="entry name" value="Metal_Hydrolase"/>
</dbReference>
<comment type="caution">
    <text evidence="1">The sequence shown here is derived from an EMBL/GenBank/DDBJ whole genome shotgun (WGS) entry which is preliminary data.</text>
</comment>
<dbReference type="EMBL" id="NHRJ02000001">
    <property type="protein sequence ID" value="PZE22378.1"/>
    <property type="molecule type" value="Genomic_DNA"/>
</dbReference>
<dbReference type="GO" id="GO:0070573">
    <property type="term" value="F:metallodipeptidase activity"/>
    <property type="evidence" value="ECO:0007669"/>
    <property type="project" value="InterPro"/>
</dbReference>
<dbReference type="Gene3D" id="3.20.20.140">
    <property type="entry name" value="Metal-dependent hydrolases"/>
    <property type="match status" value="1"/>
</dbReference>
<evidence type="ECO:0000313" key="2">
    <source>
        <dbReference type="Proteomes" id="UP000214746"/>
    </source>
</evidence>
<dbReference type="CDD" id="cd01301">
    <property type="entry name" value="rDP_like"/>
    <property type="match status" value="1"/>
</dbReference>
<protein>
    <submittedName>
        <fullName evidence="1">Membrane dipeptidase</fullName>
    </submittedName>
</protein>
<name>A0A2W1P5I3_PAEXE</name>
<dbReference type="AlphaFoldDB" id="A0A2W1P5I3"/>
<dbReference type="GO" id="GO:0006508">
    <property type="term" value="P:proteolysis"/>
    <property type="evidence" value="ECO:0007669"/>
    <property type="project" value="InterPro"/>
</dbReference>
<dbReference type="PANTHER" id="PTHR10443">
    <property type="entry name" value="MICROSOMAL DIPEPTIDASE"/>
    <property type="match status" value="1"/>
</dbReference>
<dbReference type="OrthoDB" id="9804920at2"/>
<dbReference type="SUPFAM" id="SSF51556">
    <property type="entry name" value="Metallo-dependent hydrolases"/>
    <property type="match status" value="1"/>
</dbReference>
<proteinExistence type="predicted"/>
<dbReference type="PANTHER" id="PTHR10443:SF12">
    <property type="entry name" value="DIPEPTIDASE"/>
    <property type="match status" value="1"/>
</dbReference>
<gene>
    <name evidence="1" type="ORF">CBW46_000925</name>
</gene>
<dbReference type="Proteomes" id="UP000214746">
    <property type="component" value="Unassembled WGS sequence"/>
</dbReference>
<keyword evidence="2" id="KW-1185">Reference proteome</keyword>
<evidence type="ECO:0000313" key="1">
    <source>
        <dbReference type="EMBL" id="PZE22378.1"/>
    </source>
</evidence>
<accession>A0A2W1P5I3</accession>
<dbReference type="Pfam" id="PF01244">
    <property type="entry name" value="Peptidase_M19"/>
    <property type="match status" value="1"/>
</dbReference>
<dbReference type="RefSeq" id="WP_089198150.1">
    <property type="nucleotide sequence ID" value="NZ_NHRJ02000001.1"/>
</dbReference>
<organism evidence="1 2">
    <name type="scientific">Paenibacillus xerothermodurans</name>
    <dbReference type="NCBI Taxonomy" id="1977292"/>
    <lineage>
        <taxon>Bacteria</taxon>
        <taxon>Bacillati</taxon>
        <taxon>Bacillota</taxon>
        <taxon>Bacilli</taxon>
        <taxon>Bacillales</taxon>
        <taxon>Paenibacillaceae</taxon>
        <taxon>Paenibacillus</taxon>
    </lineage>
</organism>
<dbReference type="PROSITE" id="PS51365">
    <property type="entry name" value="RENAL_DIPEPTIDASE_2"/>
    <property type="match status" value="1"/>
</dbReference>
<sequence length="314" mass="35157">MNIIDGHCDALWRMYENPAIDFYNPQQTLLDVNYARLVQSGVKLQCFAIYLSELITQPQFEHYMEYINIFYRKLVKPGKLAVVRNQSDLVNVMNGRTIGGILCLEGGDAIQGNPLYTETLFHLGVRMIGITWNYANWAGDGILEPRQGGLSLRGKSFVTQCNQLGMILDVSHLSTRSFWDVAAISTKPFVATHSNTAAICRHPRNLSDDQIRVLIEKDGRIGATFVPWFVSDKGAGSIAQLIKHIDHICALGGEQHVVLGSDFDGVDKHIPGLEHAGQFGNLVHELGKYYKDETVANITHGNWYRFLLDNLPLD</sequence>
<reference evidence="1" key="1">
    <citation type="submission" date="2018-06" db="EMBL/GenBank/DDBJ databases">
        <title>Paenibacillus xerothermodurans sp. nov. an extremely dry heat resistant spore forming bacterium isolated from the soil of Cape Canaveral, Florida.</title>
        <authorList>
            <person name="Seuylemezian A."/>
            <person name="Kaur N."/>
            <person name="Patil P."/>
            <person name="Patil P."/>
            <person name="Mayilraj S."/>
            <person name="Vaishampayan P."/>
        </authorList>
    </citation>
    <scope>NUCLEOTIDE SEQUENCE [LARGE SCALE GENOMIC DNA]</scope>
    <source>
        <strain evidence="1">ATCC 27380</strain>
    </source>
</reference>
<dbReference type="InterPro" id="IPR008257">
    <property type="entry name" value="Pept_M19"/>
</dbReference>